<dbReference type="InterPro" id="IPR001128">
    <property type="entry name" value="Cyt_P450"/>
</dbReference>
<evidence type="ECO:0000313" key="6">
    <source>
        <dbReference type="EnsemblPlants" id="Bo8g068720.1"/>
    </source>
</evidence>
<dbReference type="Gene3D" id="1.10.630.10">
    <property type="entry name" value="Cytochrome P450"/>
    <property type="match status" value="1"/>
</dbReference>
<evidence type="ECO:0000256" key="2">
    <source>
        <dbReference type="ARBA" id="ARBA00022617"/>
    </source>
</evidence>
<dbReference type="GO" id="GO:0016705">
    <property type="term" value="F:oxidoreductase activity, acting on paired donors, with incorporation or reduction of molecular oxygen"/>
    <property type="evidence" value="ECO:0007669"/>
    <property type="project" value="InterPro"/>
</dbReference>
<dbReference type="Proteomes" id="UP000032141">
    <property type="component" value="Chromosome C8"/>
</dbReference>
<dbReference type="SUPFAM" id="SSF48264">
    <property type="entry name" value="Cytochrome P450"/>
    <property type="match status" value="1"/>
</dbReference>
<dbReference type="GO" id="GO:0016125">
    <property type="term" value="P:sterol metabolic process"/>
    <property type="evidence" value="ECO:0007669"/>
    <property type="project" value="TreeGrafter"/>
</dbReference>
<dbReference type="PANTHER" id="PTHR24286:SF189">
    <property type="entry name" value="CYTOCHROME P450, FAMILY 722, SUBFAMILY A, POLYPEPTIDE 1"/>
    <property type="match status" value="1"/>
</dbReference>
<dbReference type="PANTHER" id="PTHR24286">
    <property type="entry name" value="CYTOCHROME P450 26"/>
    <property type="match status" value="1"/>
</dbReference>
<feature type="region of interest" description="Disordered" evidence="5">
    <location>
        <begin position="20"/>
        <end position="45"/>
    </location>
</feature>
<protein>
    <submittedName>
        <fullName evidence="6">Uncharacterized protein</fullName>
    </submittedName>
</protein>
<name>A0A0D3DQF8_BRAOL</name>
<dbReference type="GO" id="GO:0010268">
    <property type="term" value="P:brassinosteroid homeostasis"/>
    <property type="evidence" value="ECO:0007669"/>
    <property type="project" value="TreeGrafter"/>
</dbReference>
<dbReference type="Pfam" id="PF00067">
    <property type="entry name" value="p450"/>
    <property type="match status" value="1"/>
</dbReference>
<keyword evidence="4" id="KW-0408">Iron</keyword>
<keyword evidence="3" id="KW-0479">Metal-binding</keyword>
<accession>A0A0D3DQF8</accession>
<evidence type="ECO:0000256" key="4">
    <source>
        <dbReference type="ARBA" id="ARBA00023004"/>
    </source>
</evidence>
<dbReference type="GO" id="GO:0004497">
    <property type="term" value="F:monooxygenase activity"/>
    <property type="evidence" value="ECO:0007669"/>
    <property type="project" value="InterPro"/>
</dbReference>
<dbReference type="OMA" id="KHEATCR"/>
<keyword evidence="7" id="KW-1185">Reference proteome</keyword>
<keyword evidence="2" id="KW-0349">Heme</keyword>
<evidence type="ECO:0000256" key="3">
    <source>
        <dbReference type="ARBA" id="ARBA00022723"/>
    </source>
</evidence>
<dbReference type="GO" id="GO:0016132">
    <property type="term" value="P:brassinosteroid biosynthetic process"/>
    <property type="evidence" value="ECO:0007669"/>
    <property type="project" value="TreeGrafter"/>
</dbReference>
<evidence type="ECO:0000256" key="5">
    <source>
        <dbReference type="SAM" id="MobiDB-lite"/>
    </source>
</evidence>
<dbReference type="STRING" id="109376.A0A0D3DQF8"/>
<organism evidence="6 7">
    <name type="scientific">Brassica oleracea var. oleracea</name>
    <dbReference type="NCBI Taxonomy" id="109376"/>
    <lineage>
        <taxon>Eukaryota</taxon>
        <taxon>Viridiplantae</taxon>
        <taxon>Streptophyta</taxon>
        <taxon>Embryophyta</taxon>
        <taxon>Tracheophyta</taxon>
        <taxon>Spermatophyta</taxon>
        <taxon>Magnoliopsida</taxon>
        <taxon>eudicotyledons</taxon>
        <taxon>Gunneridae</taxon>
        <taxon>Pentapetalae</taxon>
        <taxon>rosids</taxon>
        <taxon>malvids</taxon>
        <taxon>Brassicales</taxon>
        <taxon>Brassicaceae</taxon>
        <taxon>Brassiceae</taxon>
        <taxon>Brassica</taxon>
    </lineage>
</organism>
<dbReference type="GO" id="GO:0005506">
    <property type="term" value="F:iron ion binding"/>
    <property type="evidence" value="ECO:0007669"/>
    <property type="project" value="InterPro"/>
</dbReference>
<reference evidence="6" key="2">
    <citation type="submission" date="2015-03" db="UniProtKB">
        <authorList>
            <consortium name="EnsemblPlants"/>
        </authorList>
    </citation>
    <scope>IDENTIFICATION</scope>
</reference>
<reference evidence="6 7" key="1">
    <citation type="journal article" date="2014" name="Genome Biol.">
        <title>Transcriptome and methylome profiling reveals relics of genome dominance in the mesopolyploid Brassica oleracea.</title>
        <authorList>
            <person name="Parkin I.A."/>
            <person name="Koh C."/>
            <person name="Tang H."/>
            <person name="Robinson S.J."/>
            <person name="Kagale S."/>
            <person name="Clarke W.E."/>
            <person name="Town C.D."/>
            <person name="Nixon J."/>
            <person name="Krishnakumar V."/>
            <person name="Bidwell S.L."/>
            <person name="Denoeud F."/>
            <person name="Belcram H."/>
            <person name="Links M.G."/>
            <person name="Just J."/>
            <person name="Clarke C."/>
            <person name="Bender T."/>
            <person name="Huebert T."/>
            <person name="Mason A.S."/>
            <person name="Pires J.C."/>
            <person name="Barker G."/>
            <person name="Moore J."/>
            <person name="Walley P.G."/>
            <person name="Manoli S."/>
            <person name="Batley J."/>
            <person name="Edwards D."/>
            <person name="Nelson M.N."/>
            <person name="Wang X."/>
            <person name="Paterson A.H."/>
            <person name="King G."/>
            <person name="Bancroft I."/>
            <person name="Chalhoub B."/>
            <person name="Sharpe A.G."/>
        </authorList>
    </citation>
    <scope>NUCLEOTIDE SEQUENCE</scope>
    <source>
        <strain evidence="6 7">cv. TO1000</strain>
    </source>
</reference>
<dbReference type="EnsemblPlants" id="Bo8g068720.1">
    <property type="protein sequence ID" value="Bo8g068720.1"/>
    <property type="gene ID" value="Bo8g068720"/>
</dbReference>
<dbReference type="eggNOG" id="KOG0157">
    <property type="taxonomic scope" value="Eukaryota"/>
</dbReference>
<dbReference type="InterPro" id="IPR036396">
    <property type="entry name" value="Cyt_P450_sf"/>
</dbReference>
<comment type="similarity">
    <text evidence="1">Belongs to the cytochrome P450 family.</text>
</comment>
<dbReference type="AlphaFoldDB" id="A0A0D3DQF8"/>
<dbReference type="GO" id="GO:0020037">
    <property type="term" value="F:heme binding"/>
    <property type="evidence" value="ECO:0007669"/>
    <property type="project" value="InterPro"/>
</dbReference>
<dbReference type="HOGENOM" id="CLU_941221_0_0_1"/>
<sequence>MSGATLPERRAEVARVFITRRRENESGATSRSDTARSLPKHEATCRSDERRSLAFPSLGDARQVRSDLSQRHSEVAPEAWSDLYESCFRTSLFGETHVFLSTTESARAVLNNESGMFTKRYIKSIAALVGDRSLLCASQHHHKILRSRFINLFSKKSTALMVRQFDELVVDALSGWEHRGTVVLLTDLLQITFKAMCKMLISLESEEELGSLQRDVGFVCEAMLAFPLNLPWTRFHEGIMARGRVMEVLEKIIRDRRNETNSHNNNNHEDFLHQLLAVDSDVSRTDFFGYNQDVRP</sequence>
<dbReference type="Gramene" id="Bo8g068720.1">
    <property type="protein sequence ID" value="Bo8g068720.1"/>
    <property type="gene ID" value="Bo8g068720"/>
</dbReference>
<evidence type="ECO:0000313" key="7">
    <source>
        <dbReference type="Proteomes" id="UP000032141"/>
    </source>
</evidence>
<evidence type="ECO:0000256" key="1">
    <source>
        <dbReference type="ARBA" id="ARBA00010617"/>
    </source>
</evidence>
<proteinExistence type="inferred from homology"/>